<feature type="domain" description="SAWADEE" evidence="2">
    <location>
        <begin position="13"/>
        <end position="129"/>
    </location>
</feature>
<dbReference type="AlphaFoldDB" id="A0AA88UH88"/>
<dbReference type="Pfam" id="PF16719">
    <property type="entry name" value="SAWADEE"/>
    <property type="match status" value="1"/>
</dbReference>
<gene>
    <name evidence="3" type="ORF">RJ640_014454</name>
</gene>
<sequence length="712" mass="79058">MASTSSSAISDAVELEAMRKHDLSWHPCRVSLSPSGIGLIIDYGTNDMEDIIVNREEAVRRIRIRSVPLRSDDCSHIEQGEHVLATQKSESKSLFFDAEVEKVLKVRHSKRVHCRCTFMVKWLHQDTTEILTVPSSSIMKKATKSIDIHPTVSAFFDTVTTFSFSISPLPTLAKDMECEIDLWELLEKQIEEITNSADASKKTSAEDILLGFEVDYKGQLQYRPLSASKLTESNIKVLSDQNRSKRCTLSGNKMQKEMGFTDLPPITPSLGEELPDSKSPLNPLAARAALASLMSKLPHNIEVSMFHEDKCFSCLSDITSTNPVAMGPSNRNSPCNSSALNNSSMSERLSSKTEAASVPFACKADGIVKSLFSTGGVQGKTQLLDASHDLTKTENNFKTVEVTNYSAHCTCPIEQKKIRLTHEAAQKATRIPDDGIDTKTCVEERNLTSKRRLTRSKAHKEEEKRFDEIEDLSEENVSANCGESYVSNQNLGGVDSYVMKDKKINKSHDIKRKIYSAELENPNKTRRLTRSAVHLPRGNETSEAVQGFENKRSFQDVRSDMLANNVTLLEIKEQSSSTLDAEIRISPTEGWDKKRKISAAVIATQKAKGSVDGPKRKSTSERKQELCSSPRLRSILADIKDEKEHTKSLTMVESTEETMSEGNHNLQAIIHVRILLQMRIACSPATAAFKVEALCSVHDNVLTGAWSSSNAD</sequence>
<dbReference type="Gene3D" id="2.30.30.140">
    <property type="match status" value="1"/>
</dbReference>
<organism evidence="3 4">
    <name type="scientific">Escallonia rubra</name>
    <dbReference type="NCBI Taxonomy" id="112253"/>
    <lineage>
        <taxon>Eukaryota</taxon>
        <taxon>Viridiplantae</taxon>
        <taxon>Streptophyta</taxon>
        <taxon>Embryophyta</taxon>
        <taxon>Tracheophyta</taxon>
        <taxon>Spermatophyta</taxon>
        <taxon>Magnoliopsida</taxon>
        <taxon>eudicotyledons</taxon>
        <taxon>Gunneridae</taxon>
        <taxon>Pentapetalae</taxon>
        <taxon>asterids</taxon>
        <taxon>campanulids</taxon>
        <taxon>Escalloniales</taxon>
        <taxon>Escalloniaceae</taxon>
        <taxon>Escallonia</taxon>
    </lineage>
</organism>
<dbReference type="PANTHER" id="PTHR33827">
    <property type="entry name" value="PROTEIN SAWADEE HOMEODOMAIN HOMOLOG 2"/>
    <property type="match status" value="1"/>
</dbReference>
<evidence type="ECO:0000256" key="1">
    <source>
        <dbReference type="SAM" id="MobiDB-lite"/>
    </source>
</evidence>
<dbReference type="Proteomes" id="UP001187471">
    <property type="component" value="Unassembled WGS sequence"/>
</dbReference>
<dbReference type="PANTHER" id="PTHR33827:SF9">
    <property type="entry name" value="SAWADEE DOMAIN-CONTAINING PROTEIN"/>
    <property type="match status" value="1"/>
</dbReference>
<protein>
    <recommendedName>
        <fullName evidence="2">SAWADEE domain-containing protein</fullName>
    </recommendedName>
</protein>
<proteinExistence type="predicted"/>
<dbReference type="GO" id="GO:0003682">
    <property type="term" value="F:chromatin binding"/>
    <property type="evidence" value="ECO:0007669"/>
    <property type="project" value="InterPro"/>
</dbReference>
<feature type="region of interest" description="Disordered" evidence="1">
    <location>
        <begin position="325"/>
        <end position="350"/>
    </location>
</feature>
<accession>A0AA88UH88</accession>
<evidence type="ECO:0000313" key="4">
    <source>
        <dbReference type="Proteomes" id="UP001187471"/>
    </source>
</evidence>
<evidence type="ECO:0000259" key="2">
    <source>
        <dbReference type="Pfam" id="PF16719"/>
    </source>
</evidence>
<dbReference type="InterPro" id="IPR032001">
    <property type="entry name" value="SAWADEE_dom"/>
</dbReference>
<feature type="region of interest" description="Disordered" evidence="1">
    <location>
        <begin position="607"/>
        <end position="627"/>
    </location>
</feature>
<reference evidence="3" key="1">
    <citation type="submission" date="2022-12" db="EMBL/GenBank/DDBJ databases">
        <title>Draft genome assemblies for two species of Escallonia (Escalloniales).</title>
        <authorList>
            <person name="Chanderbali A."/>
            <person name="Dervinis C."/>
            <person name="Anghel I."/>
            <person name="Soltis D."/>
            <person name="Soltis P."/>
            <person name="Zapata F."/>
        </authorList>
    </citation>
    <scope>NUCLEOTIDE SEQUENCE</scope>
    <source>
        <strain evidence="3">UCBG92.1500</strain>
        <tissue evidence="3">Leaf</tissue>
    </source>
</reference>
<dbReference type="EMBL" id="JAVXUO010002240">
    <property type="protein sequence ID" value="KAK2975092.1"/>
    <property type="molecule type" value="Genomic_DNA"/>
</dbReference>
<evidence type="ECO:0000313" key="3">
    <source>
        <dbReference type="EMBL" id="KAK2975092.1"/>
    </source>
</evidence>
<comment type="caution">
    <text evidence="3">The sequence shown here is derived from an EMBL/GenBank/DDBJ whole genome shotgun (WGS) entry which is preliminary data.</text>
</comment>
<dbReference type="InterPro" id="IPR039276">
    <property type="entry name" value="SHH1/2"/>
</dbReference>
<name>A0AA88UH88_9ASTE</name>
<keyword evidence="4" id="KW-1185">Reference proteome</keyword>
<feature type="compositionally biased region" description="Basic and acidic residues" evidence="1">
    <location>
        <begin position="613"/>
        <end position="625"/>
    </location>
</feature>